<evidence type="ECO:0000313" key="3">
    <source>
        <dbReference type="Proteomes" id="UP001228049"/>
    </source>
</evidence>
<protein>
    <submittedName>
        <fullName evidence="2">PiggyBac transposable element-derived protein 4</fullName>
    </submittedName>
</protein>
<accession>A0AAD9B1K2</accession>
<name>A0AAD9B1K2_DISEL</name>
<dbReference type="Proteomes" id="UP001228049">
    <property type="component" value="Unassembled WGS sequence"/>
</dbReference>
<organism evidence="2 3">
    <name type="scientific">Dissostichus eleginoides</name>
    <name type="common">Patagonian toothfish</name>
    <name type="synonym">Dissostichus amissus</name>
    <dbReference type="NCBI Taxonomy" id="100907"/>
    <lineage>
        <taxon>Eukaryota</taxon>
        <taxon>Metazoa</taxon>
        <taxon>Chordata</taxon>
        <taxon>Craniata</taxon>
        <taxon>Vertebrata</taxon>
        <taxon>Euteleostomi</taxon>
        <taxon>Actinopterygii</taxon>
        <taxon>Neopterygii</taxon>
        <taxon>Teleostei</taxon>
        <taxon>Neoteleostei</taxon>
        <taxon>Acanthomorphata</taxon>
        <taxon>Eupercaria</taxon>
        <taxon>Perciformes</taxon>
        <taxon>Notothenioidei</taxon>
        <taxon>Nototheniidae</taxon>
        <taxon>Dissostichus</taxon>
    </lineage>
</organism>
<dbReference type="InterPro" id="IPR029526">
    <property type="entry name" value="PGBD"/>
</dbReference>
<feature type="domain" description="PiggyBac transposable element-derived protein" evidence="1">
    <location>
        <begin position="2"/>
        <end position="125"/>
    </location>
</feature>
<gene>
    <name evidence="2" type="ORF">KUDE01_015602</name>
</gene>
<dbReference type="PANTHER" id="PTHR46599">
    <property type="entry name" value="PIGGYBAC TRANSPOSABLE ELEMENT-DERIVED PROTEIN 4"/>
    <property type="match status" value="1"/>
</dbReference>
<evidence type="ECO:0000259" key="1">
    <source>
        <dbReference type="Pfam" id="PF13843"/>
    </source>
</evidence>
<sequence length="244" mass="27883">MTNLQGGRSVANWSDVDATDIRAYIGLLILAGVYKSKGKSTRSLWDDHSGRAIFRATMTHTKFRLMNTTLRFDDKLMRPSRHREDKLAPIRSLWEKWTHHLTMLFNPGEDVCVDEQLVPFRGEAESGPLLSFGFNKNTAAVSYIPKRGRNVLLLSSKHRDPAVTEEEKRKPVIIADYNHCKGGVDNLDKVVGSYSCRRMTHRWPQVLFYNMIDVSAFNAFVLFTAVDPSWKQANIHLVHRLLLA</sequence>
<dbReference type="AlphaFoldDB" id="A0AAD9B1K2"/>
<comment type="caution">
    <text evidence="2">The sequence shown here is derived from an EMBL/GenBank/DDBJ whole genome shotgun (WGS) entry which is preliminary data.</text>
</comment>
<reference evidence="2" key="1">
    <citation type="submission" date="2023-04" db="EMBL/GenBank/DDBJ databases">
        <title>Chromosome-level genome of Chaenocephalus aceratus.</title>
        <authorList>
            <person name="Park H."/>
        </authorList>
    </citation>
    <scope>NUCLEOTIDE SEQUENCE</scope>
    <source>
        <strain evidence="2">DE</strain>
        <tissue evidence="2">Muscle</tissue>
    </source>
</reference>
<dbReference type="EMBL" id="JASDAP010000442">
    <property type="protein sequence ID" value="KAK1875011.1"/>
    <property type="molecule type" value="Genomic_DNA"/>
</dbReference>
<dbReference type="Pfam" id="PF13843">
    <property type="entry name" value="DDE_Tnp_1_7"/>
    <property type="match status" value="2"/>
</dbReference>
<proteinExistence type="predicted"/>
<evidence type="ECO:0000313" key="2">
    <source>
        <dbReference type="EMBL" id="KAK1875011.1"/>
    </source>
</evidence>
<feature type="domain" description="PiggyBac transposable element-derived protein" evidence="1">
    <location>
        <begin position="149"/>
        <end position="220"/>
    </location>
</feature>
<keyword evidence="3" id="KW-1185">Reference proteome</keyword>
<dbReference type="PANTHER" id="PTHR46599:SF6">
    <property type="entry name" value="DUAL SPECIFICITY PHOSPHATASE 26"/>
    <property type="match status" value="1"/>
</dbReference>